<keyword evidence="2" id="KW-1185">Reference proteome</keyword>
<sequence length="137" mass="15102">MGYFKPPTDAFFTELKNKDRRSSKKWEYISAAGVWTDVAAMAIEIERTWDGGVEGTERLLKLARKAFRAVLEDARQMAFLIEQGGDGVFSESYRTVHTALTARIEQEAAKQLAKAQIEKASGSRNRCGRAGGAAGEV</sequence>
<dbReference type="Proteomes" id="UP000247409">
    <property type="component" value="Unassembled WGS sequence"/>
</dbReference>
<proteinExistence type="predicted"/>
<evidence type="ECO:0000313" key="1">
    <source>
        <dbReference type="EMBL" id="PXF48648.1"/>
    </source>
</evidence>
<dbReference type="AlphaFoldDB" id="A0A2V3J2L6"/>
<comment type="caution">
    <text evidence="1">The sequence shown here is derived from an EMBL/GenBank/DDBJ whole genome shotgun (WGS) entry which is preliminary data.</text>
</comment>
<gene>
    <name evidence="1" type="ORF">BWQ96_01500</name>
</gene>
<evidence type="ECO:0000313" key="2">
    <source>
        <dbReference type="Proteomes" id="UP000247409"/>
    </source>
</evidence>
<organism evidence="1 2">
    <name type="scientific">Gracilariopsis chorda</name>
    <dbReference type="NCBI Taxonomy" id="448386"/>
    <lineage>
        <taxon>Eukaryota</taxon>
        <taxon>Rhodophyta</taxon>
        <taxon>Florideophyceae</taxon>
        <taxon>Rhodymeniophycidae</taxon>
        <taxon>Gracilariales</taxon>
        <taxon>Gracilariaceae</taxon>
        <taxon>Gracilariopsis</taxon>
    </lineage>
</organism>
<reference evidence="1 2" key="1">
    <citation type="journal article" date="2018" name="Mol. Biol. Evol.">
        <title>Analysis of the draft genome of the red seaweed Gracilariopsis chorda provides insights into genome size evolution in Rhodophyta.</title>
        <authorList>
            <person name="Lee J."/>
            <person name="Yang E.C."/>
            <person name="Graf L."/>
            <person name="Yang J.H."/>
            <person name="Qiu H."/>
            <person name="Zel Zion U."/>
            <person name="Chan C.X."/>
            <person name="Stephens T.G."/>
            <person name="Weber A.P.M."/>
            <person name="Boo G.H."/>
            <person name="Boo S.M."/>
            <person name="Kim K.M."/>
            <person name="Shin Y."/>
            <person name="Jung M."/>
            <person name="Lee S.J."/>
            <person name="Yim H.S."/>
            <person name="Lee J.H."/>
            <person name="Bhattacharya D."/>
            <person name="Yoon H.S."/>
        </authorList>
    </citation>
    <scope>NUCLEOTIDE SEQUENCE [LARGE SCALE GENOMIC DNA]</scope>
    <source>
        <strain evidence="1 2">SKKU-2015</strain>
        <tissue evidence="1">Whole body</tissue>
    </source>
</reference>
<protein>
    <submittedName>
        <fullName evidence="1">Uncharacterized protein</fullName>
    </submittedName>
</protein>
<dbReference type="EMBL" id="NBIV01000012">
    <property type="protein sequence ID" value="PXF48648.1"/>
    <property type="molecule type" value="Genomic_DNA"/>
</dbReference>
<name>A0A2V3J2L6_9FLOR</name>
<accession>A0A2V3J2L6</accession>